<reference evidence="2 3" key="3">
    <citation type="journal article" date="2017" name="Int. J. Syst. Evol. Microbiol.">
        <title>Adaptation of Surface-Associated Bacteria to the Open Ocean: A Genomically Distinct Subpopulation of Phaeobacter gallaeciensis Colonizes Pacific Mesozooplankton.</title>
        <authorList>
            <person name="Freese H.M."/>
            <person name="Methner A."/>
            <person name="Overmann J."/>
        </authorList>
    </citation>
    <scope>NUCLEOTIDE SEQUENCE [LARGE SCALE GENOMIC DNA]</scope>
    <source>
        <strain evidence="2 3">P36</strain>
    </source>
</reference>
<keyword evidence="2" id="KW-0614">Plasmid</keyword>
<gene>
    <name evidence="2" type="ORF">PhaeoP36_04024</name>
</gene>
<feature type="compositionally biased region" description="Basic residues" evidence="1">
    <location>
        <begin position="1"/>
        <end position="11"/>
    </location>
</feature>
<proteinExistence type="predicted"/>
<evidence type="ECO:0000256" key="1">
    <source>
        <dbReference type="SAM" id="MobiDB-lite"/>
    </source>
</evidence>
<dbReference type="EMBL" id="CP010649">
    <property type="protein sequence ID" value="ATG38099.1"/>
    <property type="molecule type" value="Genomic_DNA"/>
</dbReference>
<dbReference type="Proteomes" id="UP000218891">
    <property type="component" value="Plasmid pP36_f"/>
</dbReference>
<reference evidence="2 3" key="1">
    <citation type="journal article" date="2017" name="Front. Microbiol.">
        <title>Phaeobacter piscinae sp. nov., a species of the Roseobacter group and potential aquaculture probiont.</title>
        <authorList>
            <person name="Sonnenschein E.C."/>
            <person name="Phippen C.B.W."/>
            <person name="Nielsen K.F."/>
            <person name="Mateiu R.V."/>
            <person name="Melchiorsen J."/>
            <person name="Gram L."/>
            <person name="Overmann J."/>
            <person name="Freese H.M."/>
        </authorList>
    </citation>
    <scope>NUCLEOTIDE SEQUENCE [LARGE SCALE GENOMIC DNA]</scope>
    <source>
        <strain evidence="2 3">P36</strain>
    </source>
</reference>
<keyword evidence="3" id="KW-1185">Reference proteome</keyword>
<organism evidence="2 3">
    <name type="scientific">Phaeobacter piscinae</name>
    <dbReference type="NCBI Taxonomy" id="1580596"/>
    <lineage>
        <taxon>Bacteria</taxon>
        <taxon>Pseudomonadati</taxon>
        <taxon>Pseudomonadota</taxon>
        <taxon>Alphaproteobacteria</taxon>
        <taxon>Rhodobacterales</taxon>
        <taxon>Roseobacteraceae</taxon>
        <taxon>Phaeobacter</taxon>
    </lineage>
</organism>
<reference evidence="2 3" key="4">
    <citation type="journal article" date="2018" name="Environ. Microbiol. Rep.">
        <title>Phylogenetic distribution of roseobacticides in the Roseobacter group and their effect on microalgae.</title>
        <authorList>
            <person name="Sonnenschein E.C."/>
            <person name="Phippen C.B."/>
            <person name="Bentzon-Tilia M."/>
            <person name="Rasmussen S.A."/>
            <person name="Nielsen K.F."/>
            <person name="Gram L."/>
        </authorList>
    </citation>
    <scope>NUCLEOTIDE SEQUENCE [LARGE SCALE GENOMIC DNA]</scope>
    <source>
        <strain evidence="2 3">P36</strain>
    </source>
</reference>
<name>A0ABN5DP44_9RHOB</name>
<evidence type="ECO:0000313" key="3">
    <source>
        <dbReference type="Proteomes" id="UP000218891"/>
    </source>
</evidence>
<sequence length="223" mass="23936">MTGTAKKKRRLQLTGSDDQYAKRDAARDSEPQAPKPVQVSREQPAIETTEEAAGKSKQTSSAEPSPKPEMVSTPKPAPKPALKPAKVSPQSSTAANSQKPAVNNNTDKIVVNFNLHVGDELTQAVTEMASRHSVPVEPILKKARMQTAKRFLEIVQSGKKPEGGEIESGGLVVRFSTTYTADNAAKLAEWYDPIGIGLAKDGIKPVVNRLLLEQINALCEAAS</sequence>
<geneLocation type="plasmid" evidence="2 3">
    <name>pP36_f</name>
</geneLocation>
<accession>A0ABN5DP44</accession>
<feature type="compositionally biased region" description="Basic and acidic residues" evidence="1">
    <location>
        <begin position="19"/>
        <end position="30"/>
    </location>
</feature>
<feature type="compositionally biased region" description="Polar residues" evidence="1">
    <location>
        <begin position="88"/>
        <end position="103"/>
    </location>
</feature>
<evidence type="ECO:0000313" key="2">
    <source>
        <dbReference type="EMBL" id="ATG38099.1"/>
    </source>
</evidence>
<protein>
    <submittedName>
        <fullName evidence="2">Uncharacterized protein</fullName>
    </submittedName>
</protein>
<feature type="region of interest" description="Disordered" evidence="1">
    <location>
        <begin position="1"/>
        <end position="103"/>
    </location>
</feature>
<reference evidence="2 3" key="2">
    <citation type="journal article" date="2017" name="Genome Biol. Evol.">
        <title>Trajectories and Drivers of Genome Evolution in Surface-Associated Marine Phaeobacter.</title>
        <authorList>
            <person name="Freese H.M."/>
            <person name="Sikorski J."/>
            <person name="Bunk B."/>
            <person name="Scheuner C."/>
            <person name="Meier-Kolthoff J.P."/>
            <person name="Sproer C."/>
            <person name="Gram L."/>
            <person name="Overmann J."/>
        </authorList>
    </citation>
    <scope>NUCLEOTIDE SEQUENCE [LARGE SCALE GENOMIC DNA]</scope>
    <source>
        <strain evidence="2 3">P36</strain>
    </source>
</reference>
<dbReference type="RefSeq" id="WP_096870193.1">
    <property type="nucleotide sequence ID" value="NZ_CP010649.1"/>
</dbReference>